<dbReference type="EMBL" id="OB670234">
    <property type="protein sequence ID" value="CAD7234873.1"/>
    <property type="molecule type" value="Genomic_DNA"/>
</dbReference>
<keyword evidence="2" id="KW-0732">Signal</keyword>
<reference evidence="3" key="1">
    <citation type="submission" date="2020-11" db="EMBL/GenBank/DDBJ databases">
        <authorList>
            <person name="Tran Van P."/>
        </authorList>
    </citation>
    <scope>NUCLEOTIDE SEQUENCE</scope>
</reference>
<feature type="non-terminal residue" evidence="3">
    <location>
        <position position="1"/>
    </location>
</feature>
<name>A0A7R8WTK3_9CRUS</name>
<feature type="region of interest" description="Disordered" evidence="1">
    <location>
        <begin position="39"/>
        <end position="142"/>
    </location>
</feature>
<protein>
    <submittedName>
        <fullName evidence="3">Uncharacterized protein</fullName>
    </submittedName>
</protein>
<sequence>MKAFIALSLLVVGSNAFLLFPPGYVPGVPETLPNVPAPELENSLPEVPEMPQTGDRPMFIPPIVRPEKPSYGGPSNMLPNLPNRPSNMLPNLPNQPSNMLPNLPSNMLPNLPSNMLPNSPNQPSNLLPEMPSGPSNMLPSAP</sequence>
<gene>
    <name evidence="3" type="ORF">CTOB1V02_LOCUS12689</name>
</gene>
<feature type="chain" id="PRO_5043389032" evidence="2">
    <location>
        <begin position="17"/>
        <end position="142"/>
    </location>
</feature>
<evidence type="ECO:0000256" key="1">
    <source>
        <dbReference type="SAM" id="MobiDB-lite"/>
    </source>
</evidence>
<feature type="compositionally biased region" description="Low complexity" evidence="1">
    <location>
        <begin position="85"/>
        <end position="128"/>
    </location>
</feature>
<feature type="compositionally biased region" description="Polar residues" evidence="1">
    <location>
        <begin position="133"/>
        <end position="142"/>
    </location>
</feature>
<dbReference type="AlphaFoldDB" id="A0A7R8WTK3"/>
<evidence type="ECO:0000256" key="2">
    <source>
        <dbReference type="SAM" id="SignalP"/>
    </source>
</evidence>
<evidence type="ECO:0000313" key="3">
    <source>
        <dbReference type="EMBL" id="CAD7234873.1"/>
    </source>
</evidence>
<organism evidence="3">
    <name type="scientific">Cyprideis torosa</name>
    <dbReference type="NCBI Taxonomy" id="163714"/>
    <lineage>
        <taxon>Eukaryota</taxon>
        <taxon>Metazoa</taxon>
        <taxon>Ecdysozoa</taxon>
        <taxon>Arthropoda</taxon>
        <taxon>Crustacea</taxon>
        <taxon>Oligostraca</taxon>
        <taxon>Ostracoda</taxon>
        <taxon>Podocopa</taxon>
        <taxon>Podocopida</taxon>
        <taxon>Cytherocopina</taxon>
        <taxon>Cytheroidea</taxon>
        <taxon>Cytherideidae</taxon>
        <taxon>Cyprideis</taxon>
    </lineage>
</organism>
<accession>A0A7R8WTK3</accession>
<feature type="signal peptide" evidence="2">
    <location>
        <begin position="1"/>
        <end position="16"/>
    </location>
</feature>
<proteinExistence type="predicted"/>